<dbReference type="Gene3D" id="2.140.10.30">
    <property type="entry name" value="Dipeptidylpeptidase IV, N-terminal domain"/>
    <property type="match status" value="1"/>
</dbReference>
<evidence type="ECO:0000313" key="4">
    <source>
        <dbReference type="EMBL" id="AFD06861.1"/>
    </source>
</evidence>
<sequence>MKLISPKLFIAVLAVIGCCVSVEAQPLPEHLRLKQNLNLTPVDPEAMNFSSIVWNKDGHLFTNMEPSGAGFEIAQYDPSANFARKVLVSSNDLTPQGAQPLEVESYTWYPAKQQMLLFTNSKKVWRANTRGDFWVLNVTTKKLVQLGKGLPSSSLQFAKISDDGTKAAYVSKHNIYVEDLQSGNRKQLTTDGTDRIINGTFDWVYEEELFCRDGFRWSPDSKSIAYWQVDASKIGNFLMINNTDSIYSRITPVEYPKVGYNPSNVRVGVVDVNSASTKWMNIPGDPIKNYITRLDWAGNNNELMVQQLNRKQDTCRLFMVNVQTGLGKKIYQESDAAWIDLSYFWQYDRPGWDWINGGKEFLWTSEKDGWKHVFRLNRDGSNERLISKGNYDVMDVAGIDEKKGVLYFYGSQKNATQQYLYSVSLDGKGTLVQLSPAVQSGTHTYNLSPDALYGVHRFSNHTTAPQEEFVVLAGHKQLRSGASFELTPDQIKQYLPNPQSFFHVTTVDGVTIDGWMIKPANFDETKKYPVLFDIYGEPAAATVKDQFAPNGWHQQLASMGYVIISLDNRGTPVAKGRKWRKAVFKNIGILNVRDQAMAAKEILKWKWVDSDRIAVWGWSGGGSSTQNLMFKYSDIYKTGMAVAGVANLLTYDNVYEERYMGLIPESANAYKEGSSINYVDGLKGNLLLIHGTGDDNVHYQNHEMLVNALIKAKKPFSMMAYPNRTHSINEGEGTTEHLYQLLTNFLVQHCPPNK</sequence>
<dbReference type="Pfam" id="PF00930">
    <property type="entry name" value="DPPIV_N"/>
    <property type="match status" value="1"/>
</dbReference>
<dbReference type="PANTHER" id="PTHR11731">
    <property type="entry name" value="PROTEASE FAMILY S9B,C DIPEPTIDYL-PEPTIDASE IV-RELATED"/>
    <property type="match status" value="1"/>
</dbReference>
<dbReference type="Pfam" id="PF00326">
    <property type="entry name" value="Peptidase_S9"/>
    <property type="match status" value="1"/>
</dbReference>
<keyword evidence="4" id="KW-0645">Protease</keyword>
<feature type="signal peptide" evidence="1">
    <location>
        <begin position="1"/>
        <end position="24"/>
    </location>
</feature>
<keyword evidence="4" id="KW-0378">Hydrolase</keyword>
<evidence type="ECO:0000259" key="2">
    <source>
        <dbReference type="Pfam" id="PF00326"/>
    </source>
</evidence>
<dbReference type="InterPro" id="IPR001375">
    <property type="entry name" value="Peptidase_S9_cat"/>
</dbReference>
<feature type="chain" id="PRO_5003614621" evidence="1">
    <location>
        <begin position="25"/>
        <end position="754"/>
    </location>
</feature>
<dbReference type="Gene3D" id="3.40.50.1820">
    <property type="entry name" value="alpha/beta hydrolase"/>
    <property type="match status" value="1"/>
</dbReference>
<dbReference type="GO" id="GO:0004177">
    <property type="term" value="F:aminopeptidase activity"/>
    <property type="evidence" value="ECO:0007669"/>
    <property type="project" value="UniProtKB-KW"/>
</dbReference>
<dbReference type="GO" id="GO:0008239">
    <property type="term" value="F:dipeptidyl-peptidase activity"/>
    <property type="evidence" value="ECO:0007669"/>
    <property type="project" value="TreeGrafter"/>
</dbReference>
<evidence type="ECO:0000256" key="1">
    <source>
        <dbReference type="SAM" id="SignalP"/>
    </source>
</evidence>
<keyword evidence="1" id="KW-0732">Signal</keyword>
<dbReference type="SUPFAM" id="SSF53474">
    <property type="entry name" value="alpha/beta-Hydrolases"/>
    <property type="match status" value="1"/>
</dbReference>
<dbReference type="RefSeq" id="WP_014680088.1">
    <property type="nucleotide sequence ID" value="NC_017770.1"/>
</dbReference>
<dbReference type="InterPro" id="IPR050278">
    <property type="entry name" value="Serine_Prot_S9B/DPPIV"/>
</dbReference>
<dbReference type="GO" id="GO:0006508">
    <property type="term" value="P:proteolysis"/>
    <property type="evidence" value="ECO:0007669"/>
    <property type="project" value="InterPro"/>
</dbReference>
<feature type="domain" description="Dipeptidylpeptidase IV N-terminal" evidence="3">
    <location>
        <begin position="111"/>
        <end position="464"/>
    </location>
</feature>
<organism evidence="4 5">
    <name type="scientific">Solitalea canadensis (strain ATCC 29591 / DSM 3403 / JCM 21819 / LMG 8368 / NBRC 15130 / NCIMB 12057 / USAM 9D)</name>
    <name type="common">Flexibacter canadensis</name>
    <dbReference type="NCBI Taxonomy" id="929556"/>
    <lineage>
        <taxon>Bacteria</taxon>
        <taxon>Pseudomonadati</taxon>
        <taxon>Bacteroidota</taxon>
        <taxon>Sphingobacteriia</taxon>
        <taxon>Sphingobacteriales</taxon>
        <taxon>Sphingobacteriaceae</taxon>
        <taxon>Solitalea</taxon>
    </lineage>
</organism>
<gene>
    <name evidence="4" type="ordered locus">Solca_1799</name>
</gene>
<dbReference type="HOGENOM" id="CLU_006105_2_0_10"/>
<reference evidence="4" key="1">
    <citation type="submission" date="2012-02" db="EMBL/GenBank/DDBJ databases">
        <title>The complete genome of Solitalea canadensis DSM 3403.</title>
        <authorList>
            <consortium name="US DOE Joint Genome Institute (JGI-PGF)"/>
            <person name="Lucas S."/>
            <person name="Copeland A."/>
            <person name="Lapidus A."/>
            <person name="Glavina del Rio T."/>
            <person name="Dalin E."/>
            <person name="Tice H."/>
            <person name="Bruce D."/>
            <person name="Goodwin L."/>
            <person name="Pitluck S."/>
            <person name="Peters L."/>
            <person name="Ovchinnikova G."/>
            <person name="Lu M."/>
            <person name="Kyrpides N."/>
            <person name="Mavromatis K."/>
            <person name="Ivanova N."/>
            <person name="Brettin T."/>
            <person name="Detter J.C."/>
            <person name="Han C."/>
            <person name="Larimer F."/>
            <person name="Land M."/>
            <person name="Hauser L."/>
            <person name="Markowitz V."/>
            <person name="Cheng J.-F."/>
            <person name="Hugenholtz P."/>
            <person name="Woyke T."/>
            <person name="Wu D."/>
            <person name="Spring S."/>
            <person name="Schroeder M."/>
            <person name="Kopitz M."/>
            <person name="Brambilla E."/>
            <person name="Klenk H.-P."/>
            <person name="Eisen J.A."/>
        </authorList>
    </citation>
    <scope>NUCLEOTIDE SEQUENCE</scope>
    <source>
        <strain evidence="4">DSM 3403</strain>
    </source>
</reference>
<dbReference type="OrthoDB" id="9777457at2"/>
<proteinExistence type="predicted"/>
<dbReference type="STRING" id="929556.Solca_1799"/>
<dbReference type="AlphaFoldDB" id="H8KVV8"/>
<evidence type="ECO:0000259" key="3">
    <source>
        <dbReference type="Pfam" id="PF00930"/>
    </source>
</evidence>
<dbReference type="eggNOG" id="COG0823">
    <property type="taxonomic scope" value="Bacteria"/>
</dbReference>
<name>H8KVV8_SOLCM</name>
<feature type="domain" description="Peptidase S9 prolyl oligopeptidase catalytic" evidence="2">
    <location>
        <begin position="553"/>
        <end position="749"/>
    </location>
</feature>
<dbReference type="InterPro" id="IPR029058">
    <property type="entry name" value="AB_hydrolase_fold"/>
</dbReference>
<dbReference type="PANTHER" id="PTHR11731:SF193">
    <property type="entry name" value="DIPEPTIDYL PEPTIDASE 9"/>
    <property type="match status" value="1"/>
</dbReference>
<accession>H8KVV8</accession>
<keyword evidence="5" id="KW-1185">Reference proteome</keyword>
<keyword evidence="4" id="KW-0031">Aminopeptidase</keyword>
<dbReference type="GO" id="GO:0008236">
    <property type="term" value="F:serine-type peptidase activity"/>
    <property type="evidence" value="ECO:0007669"/>
    <property type="project" value="InterPro"/>
</dbReference>
<dbReference type="SUPFAM" id="SSF82171">
    <property type="entry name" value="DPP6 N-terminal domain-like"/>
    <property type="match status" value="1"/>
</dbReference>
<dbReference type="EMBL" id="CP003349">
    <property type="protein sequence ID" value="AFD06861.1"/>
    <property type="molecule type" value="Genomic_DNA"/>
</dbReference>
<dbReference type="InterPro" id="IPR002469">
    <property type="entry name" value="Peptidase_S9B_N"/>
</dbReference>
<dbReference type="KEGG" id="scn:Solca_1799"/>
<dbReference type="PROSITE" id="PS51257">
    <property type="entry name" value="PROKAR_LIPOPROTEIN"/>
    <property type="match status" value="1"/>
</dbReference>
<protein>
    <submittedName>
        <fullName evidence="4">Dipeptidyl aminopeptidase/acylaminoacyl peptidase</fullName>
    </submittedName>
</protein>
<dbReference type="Proteomes" id="UP000007590">
    <property type="component" value="Chromosome"/>
</dbReference>
<evidence type="ECO:0000313" key="5">
    <source>
        <dbReference type="Proteomes" id="UP000007590"/>
    </source>
</evidence>
<dbReference type="eggNOG" id="COG1506">
    <property type="taxonomic scope" value="Bacteria"/>
</dbReference>
<dbReference type="MEROPS" id="S09.013"/>